<organism evidence="2 3">
    <name type="scientific">Mucilaginibacter myungsuensis</name>
    <dbReference type="NCBI Taxonomy" id="649104"/>
    <lineage>
        <taxon>Bacteria</taxon>
        <taxon>Pseudomonadati</taxon>
        <taxon>Bacteroidota</taxon>
        <taxon>Sphingobacteriia</taxon>
        <taxon>Sphingobacteriales</taxon>
        <taxon>Sphingobacteriaceae</taxon>
        <taxon>Mucilaginibacter</taxon>
    </lineage>
</organism>
<gene>
    <name evidence="2" type="ORF">IRJ16_03790</name>
</gene>
<reference evidence="2" key="1">
    <citation type="submission" date="2020-10" db="EMBL/GenBank/DDBJ databases">
        <title>Mucilaginibacter mali sp. nov., isolated from rhizosphere soil of apple orchard.</title>
        <authorList>
            <person name="Lee J.-S."/>
            <person name="Kim H.S."/>
            <person name="Kim J.-S."/>
        </authorList>
    </citation>
    <scope>NUCLEOTIDE SEQUENCE</scope>
    <source>
        <strain evidence="2">KCTC 22746</strain>
    </source>
</reference>
<dbReference type="RefSeq" id="WP_194110179.1">
    <property type="nucleotide sequence ID" value="NZ_JADFFL010000001.1"/>
</dbReference>
<keyword evidence="3" id="KW-1185">Reference proteome</keyword>
<proteinExistence type="predicted"/>
<accession>A0A929PW51</accession>
<protein>
    <submittedName>
        <fullName evidence="2">Uncharacterized protein</fullName>
    </submittedName>
</protein>
<keyword evidence="1" id="KW-0472">Membrane</keyword>
<dbReference type="EMBL" id="JADFFL010000001">
    <property type="protein sequence ID" value="MBE9660995.1"/>
    <property type="molecule type" value="Genomic_DNA"/>
</dbReference>
<comment type="caution">
    <text evidence="2">The sequence shown here is derived from an EMBL/GenBank/DDBJ whole genome shotgun (WGS) entry which is preliminary data.</text>
</comment>
<dbReference type="AlphaFoldDB" id="A0A929PW51"/>
<keyword evidence="1" id="KW-0812">Transmembrane</keyword>
<evidence type="ECO:0000313" key="3">
    <source>
        <dbReference type="Proteomes" id="UP000622475"/>
    </source>
</evidence>
<evidence type="ECO:0000256" key="1">
    <source>
        <dbReference type="SAM" id="Phobius"/>
    </source>
</evidence>
<keyword evidence="1" id="KW-1133">Transmembrane helix</keyword>
<name>A0A929PW51_9SPHI</name>
<feature type="transmembrane region" description="Helical" evidence="1">
    <location>
        <begin position="12"/>
        <end position="32"/>
    </location>
</feature>
<sequence>MILAIEGIWGTIASIIVVAGVLGSIIFINYAAGKKDIIKNTLKRHNYRRDTL</sequence>
<dbReference type="Proteomes" id="UP000622475">
    <property type="component" value="Unassembled WGS sequence"/>
</dbReference>
<evidence type="ECO:0000313" key="2">
    <source>
        <dbReference type="EMBL" id="MBE9660995.1"/>
    </source>
</evidence>